<protein>
    <submittedName>
        <fullName evidence="2">Uncharacterized protein</fullName>
    </submittedName>
</protein>
<dbReference type="EMBL" id="JBBYHS010000016">
    <property type="protein sequence ID" value="MEL1255227.1"/>
    <property type="molecule type" value="Genomic_DNA"/>
</dbReference>
<comment type="caution">
    <text evidence="2">The sequence shown here is derived from an EMBL/GenBank/DDBJ whole genome shotgun (WGS) entry which is preliminary data.</text>
</comment>
<sequence length="55" mass="6237">MAEIKIVKKKPIWPWIVAILLIASVVYYVYLKDNEGHSENTVEIENTTSTDTTGN</sequence>
<keyword evidence="1" id="KW-0812">Transmembrane</keyword>
<keyword evidence="1" id="KW-0472">Membrane</keyword>
<keyword evidence="1" id="KW-1133">Transmembrane helix</keyword>
<dbReference type="Proteomes" id="UP001485226">
    <property type="component" value="Unassembled WGS sequence"/>
</dbReference>
<evidence type="ECO:0000256" key="1">
    <source>
        <dbReference type="SAM" id="Phobius"/>
    </source>
</evidence>
<accession>A0ABU9IS03</accession>
<evidence type="ECO:0000313" key="3">
    <source>
        <dbReference type="Proteomes" id="UP001485226"/>
    </source>
</evidence>
<organism evidence="2 3">
    <name type="scientific">Flavobacterium calami</name>
    <dbReference type="NCBI Taxonomy" id="3139144"/>
    <lineage>
        <taxon>Bacteria</taxon>
        <taxon>Pseudomonadati</taxon>
        <taxon>Bacteroidota</taxon>
        <taxon>Flavobacteriia</taxon>
        <taxon>Flavobacteriales</taxon>
        <taxon>Flavobacteriaceae</taxon>
        <taxon>Flavobacterium</taxon>
    </lineage>
</organism>
<name>A0ABU9IS03_9FLAO</name>
<keyword evidence="3" id="KW-1185">Reference proteome</keyword>
<evidence type="ECO:0000313" key="2">
    <source>
        <dbReference type="EMBL" id="MEL1255227.1"/>
    </source>
</evidence>
<reference evidence="2 3" key="1">
    <citation type="submission" date="2024-04" db="EMBL/GenBank/DDBJ databases">
        <title>Flavobacterium sp. DGU38 16S ribosomal RNA gene Genome sequencing and assembly.</title>
        <authorList>
            <person name="Park S."/>
        </authorList>
    </citation>
    <scope>NUCLEOTIDE SEQUENCE [LARGE SCALE GENOMIC DNA]</scope>
    <source>
        <strain evidence="2 3">DGU38</strain>
    </source>
</reference>
<gene>
    <name evidence="2" type="ORF">AAEO57_15670</name>
</gene>
<dbReference type="RefSeq" id="WP_341693971.1">
    <property type="nucleotide sequence ID" value="NZ_JBBYHS010000016.1"/>
</dbReference>
<proteinExistence type="predicted"/>
<feature type="transmembrane region" description="Helical" evidence="1">
    <location>
        <begin position="12"/>
        <end position="30"/>
    </location>
</feature>